<protein>
    <recommendedName>
        <fullName evidence="5">2,5-diamino-6-ribosylamino-4(3H)-pyrimidinone 5'-phosphate reductase</fullName>
        <ecNumber evidence="4">1.1.1.302</ecNumber>
    </recommendedName>
    <alternativeName>
        <fullName evidence="10">2,5-diamino-6-(5-phospho-D-ribosylamino)pyrimidin-4(3H)-one reductase</fullName>
    </alternativeName>
    <alternativeName>
        <fullName evidence="9">2,5-diamino-6-ribitylamino-4(3H)-pyrimidinone 5'-phosphate synthase</fullName>
    </alternativeName>
</protein>
<evidence type="ECO:0000256" key="1">
    <source>
        <dbReference type="ARBA" id="ARBA00003555"/>
    </source>
</evidence>
<dbReference type="PANTHER" id="PTHR38011">
    <property type="entry name" value="DIHYDROFOLATE REDUCTASE FAMILY PROTEIN (AFU_ORTHOLOGUE AFUA_8G06820)"/>
    <property type="match status" value="1"/>
</dbReference>
<sequence length="288" mass="30846">MSKISALAEADISFLKPYLPPAIGLREPQHNRKDDSQTAEQPPPPTHQDESQSAQDRPFVTLTYASSLDGMISLSPGLRTTLSGPETKSMTHYLRLHHDAILIGVGTAIPDDPSLNCRYPDASLETQPRPVIVDPLKRFHVKGSKVAQLAAEGKGKIPWLLHVGNGNGITGTDEAACERIYIDAGRDKTAPSVIAWPLILKALKQYGIDSVMIEGGAAIISTLLCMPELVDSVIVTIAPTWLGQGGVSIAPAATVVGEERFNSATLEQTAWRQFGADAVLCGRLQLAV</sequence>
<feature type="region of interest" description="Disordered" evidence="13">
    <location>
        <begin position="23"/>
        <end position="57"/>
    </location>
</feature>
<dbReference type="EC" id="1.1.1.302" evidence="4"/>
<evidence type="ECO:0000259" key="14">
    <source>
        <dbReference type="Pfam" id="PF01872"/>
    </source>
</evidence>
<dbReference type="InterPro" id="IPR002734">
    <property type="entry name" value="RibDG_C"/>
</dbReference>
<evidence type="ECO:0000256" key="9">
    <source>
        <dbReference type="ARBA" id="ARBA00030073"/>
    </source>
</evidence>
<evidence type="ECO:0000256" key="5">
    <source>
        <dbReference type="ARBA" id="ARBA00015035"/>
    </source>
</evidence>
<comment type="similarity">
    <text evidence="3">Belongs to the HTP reductase family.</text>
</comment>
<dbReference type="AlphaFoldDB" id="A0A4U0UKH8"/>
<comment type="caution">
    <text evidence="15">The sequence shown here is derived from an EMBL/GenBank/DDBJ whole genome shotgun (WGS) entry which is preliminary data.</text>
</comment>
<evidence type="ECO:0000256" key="13">
    <source>
        <dbReference type="SAM" id="MobiDB-lite"/>
    </source>
</evidence>
<feature type="compositionally biased region" description="Basic and acidic residues" evidence="13">
    <location>
        <begin position="27"/>
        <end position="36"/>
    </location>
</feature>
<organism evidence="15 16">
    <name type="scientific">Friedmanniomyces endolithicus</name>
    <dbReference type="NCBI Taxonomy" id="329885"/>
    <lineage>
        <taxon>Eukaryota</taxon>
        <taxon>Fungi</taxon>
        <taxon>Dikarya</taxon>
        <taxon>Ascomycota</taxon>
        <taxon>Pezizomycotina</taxon>
        <taxon>Dothideomycetes</taxon>
        <taxon>Dothideomycetidae</taxon>
        <taxon>Mycosphaerellales</taxon>
        <taxon>Teratosphaeriaceae</taxon>
        <taxon>Friedmanniomyces</taxon>
    </lineage>
</organism>
<evidence type="ECO:0000256" key="3">
    <source>
        <dbReference type="ARBA" id="ARBA00009723"/>
    </source>
</evidence>
<accession>A0A4U0UKH8</accession>
<evidence type="ECO:0000313" key="16">
    <source>
        <dbReference type="Proteomes" id="UP000310066"/>
    </source>
</evidence>
<comment type="function">
    <text evidence="1">Catalyzes an early step in riboflavin biosynthesis, the NADPH-dependent reduction of the ribose side chain of 2,5-diamino-6-ribosylamino-4(3H)-pyrimidinone 5'-phosphate, yielding 2,5-diamino-6-ribitylamino-4(3H)-pyrimidinone 5'-phosphate.</text>
</comment>
<dbReference type="GO" id="GO:0009231">
    <property type="term" value="P:riboflavin biosynthetic process"/>
    <property type="evidence" value="ECO:0007669"/>
    <property type="project" value="UniProtKB-KW"/>
</dbReference>
<evidence type="ECO:0000256" key="6">
    <source>
        <dbReference type="ARBA" id="ARBA00022619"/>
    </source>
</evidence>
<comment type="catalytic activity">
    <reaction evidence="11">
        <text>2,5-diamino-6-(1-D-ribitylamino)pyrimidin-4(3H)-one 5'-phosphate + NAD(+) = 2,5-diamino-6-(1-D-ribosylamino)pyrimidin-4(3H)-one 5'-phosphate + NADH + H(+)</text>
        <dbReference type="Rhea" id="RHEA:27274"/>
        <dbReference type="ChEBI" id="CHEBI:15378"/>
        <dbReference type="ChEBI" id="CHEBI:57540"/>
        <dbReference type="ChEBI" id="CHEBI:57945"/>
        <dbReference type="ChEBI" id="CHEBI:58890"/>
        <dbReference type="ChEBI" id="CHEBI:59545"/>
        <dbReference type="EC" id="1.1.1.302"/>
    </reaction>
</comment>
<dbReference type="Pfam" id="PF01872">
    <property type="entry name" value="RibD_C"/>
    <property type="match status" value="1"/>
</dbReference>
<comment type="catalytic activity">
    <reaction evidence="12">
        <text>2,5-diamino-6-(1-D-ribitylamino)pyrimidin-4(3H)-one 5'-phosphate + NADP(+) = 2,5-diamino-6-(1-D-ribosylamino)pyrimidin-4(3H)-one 5'-phosphate + NADPH + H(+)</text>
        <dbReference type="Rhea" id="RHEA:27278"/>
        <dbReference type="ChEBI" id="CHEBI:15378"/>
        <dbReference type="ChEBI" id="CHEBI:57783"/>
        <dbReference type="ChEBI" id="CHEBI:58349"/>
        <dbReference type="ChEBI" id="CHEBI:58890"/>
        <dbReference type="ChEBI" id="CHEBI:59545"/>
        <dbReference type="EC" id="1.1.1.302"/>
    </reaction>
</comment>
<gene>
    <name evidence="15" type="ORF">B0A54_12861</name>
</gene>
<dbReference type="OrthoDB" id="5432at2759"/>
<proteinExistence type="inferred from homology"/>
<keyword evidence="7" id="KW-0521">NADP</keyword>
<evidence type="ECO:0000256" key="4">
    <source>
        <dbReference type="ARBA" id="ARBA00012851"/>
    </source>
</evidence>
<dbReference type="Gene3D" id="3.40.430.10">
    <property type="entry name" value="Dihydrofolate Reductase, subunit A"/>
    <property type="match status" value="1"/>
</dbReference>
<evidence type="ECO:0000256" key="10">
    <source>
        <dbReference type="ARBA" id="ARBA00031630"/>
    </source>
</evidence>
<name>A0A4U0UKH8_9PEZI</name>
<dbReference type="PANTHER" id="PTHR38011:SF7">
    <property type="entry name" value="2,5-DIAMINO-6-RIBOSYLAMINO-4(3H)-PYRIMIDINONE 5'-PHOSPHATE REDUCTASE"/>
    <property type="match status" value="1"/>
</dbReference>
<dbReference type="GO" id="GO:0008703">
    <property type="term" value="F:5-amino-6-(5-phosphoribosylamino)uracil reductase activity"/>
    <property type="evidence" value="ECO:0007669"/>
    <property type="project" value="InterPro"/>
</dbReference>
<dbReference type="EMBL" id="NAJP01000062">
    <property type="protein sequence ID" value="TKA36231.1"/>
    <property type="molecule type" value="Genomic_DNA"/>
</dbReference>
<dbReference type="InterPro" id="IPR050765">
    <property type="entry name" value="Riboflavin_Biosynth_HTPR"/>
</dbReference>
<comment type="pathway">
    <text evidence="2">Cofactor biosynthesis; riboflavin biosynthesis.</text>
</comment>
<evidence type="ECO:0000256" key="8">
    <source>
        <dbReference type="ARBA" id="ARBA00023002"/>
    </source>
</evidence>
<reference evidence="15 16" key="1">
    <citation type="submission" date="2017-03" db="EMBL/GenBank/DDBJ databases">
        <title>Genomes of endolithic fungi from Antarctica.</title>
        <authorList>
            <person name="Coleine C."/>
            <person name="Masonjones S."/>
            <person name="Stajich J.E."/>
        </authorList>
    </citation>
    <scope>NUCLEOTIDE SEQUENCE [LARGE SCALE GENOMIC DNA]</scope>
    <source>
        <strain evidence="15 16">CCFEE 5311</strain>
    </source>
</reference>
<dbReference type="InterPro" id="IPR024072">
    <property type="entry name" value="DHFR-like_dom_sf"/>
</dbReference>
<evidence type="ECO:0000256" key="7">
    <source>
        <dbReference type="ARBA" id="ARBA00022857"/>
    </source>
</evidence>
<dbReference type="STRING" id="329885.A0A4U0UKH8"/>
<dbReference type="SUPFAM" id="SSF53597">
    <property type="entry name" value="Dihydrofolate reductase-like"/>
    <property type="match status" value="1"/>
</dbReference>
<feature type="domain" description="Bacterial bifunctional deaminase-reductase C-terminal" evidence="14">
    <location>
        <begin position="58"/>
        <end position="280"/>
    </location>
</feature>
<evidence type="ECO:0000256" key="11">
    <source>
        <dbReference type="ARBA" id="ARBA00047550"/>
    </source>
</evidence>
<keyword evidence="8" id="KW-0560">Oxidoreductase</keyword>
<evidence type="ECO:0000256" key="2">
    <source>
        <dbReference type="ARBA" id="ARBA00005104"/>
    </source>
</evidence>
<evidence type="ECO:0000256" key="12">
    <source>
        <dbReference type="ARBA" id="ARBA00049020"/>
    </source>
</evidence>
<evidence type="ECO:0000313" key="15">
    <source>
        <dbReference type="EMBL" id="TKA36231.1"/>
    </source>
</evidence>
<dbReference type="Proteomes" id="UP000310066">
    <property type="component" value="Unassembled WGS sequence"/>
</dbReference>
<keyword evidence="6" id="KW-0686">Riboflavin biosynthesis</keyword>